<dbReference type="AlphaFoldDB" id="A0A284VRS0"/>
<protein>
    <submittedName>
        <fullName evidence="1">Uncharacterized protein</fullName>
    </submittedName>
</protein>
<accession>A0A284VRS0</accession>
<dbReference type="OrthoDB" id="384818at2157"/>
<sequence>MLRKMIPSDNVRRLLNMGTAVENIHITMLESLMDPTTSHLEHAMIGELMEIKAHRQGVQFAQSDSARSAHEYALNEDEEHLSWLRDVYSAYGSSAKFKATDKLFARPQMSASEYISQMAAATA</sequence>
<reference evidence="2" key="1">
    <citation type="submission" date="2017-06" db="EMBL/GenBank/DDBJ databases">
        <authorList>
            <person name="Cremers G."/>
        </authorList>
    </citation>
    <scope>NUCLEOTIDE SEQUENCE [LARGE SCALE GENOMIC DNA]</scope>
</reference>
<dbReference type="SUPFAM" id="SSF47240">
    <property type="entry name" value="Ferritin-like"/>
    <property type="match status" value="1"/>
</dbReference>
<dbReference type="InterPro" id="IPR009078">
    <property type="entry name" value="Ferritin-like_SF"/>
</dbReference>
<name>A0A284VRS0_9EURY</name>
<organism evidence="1 2">
    <name type="scientific">Candidatus Methanoperedens nitratireducens</name>
    <dbReference type="NCBI Taxonomy" id="1392998"/>
    <lineage>
        <taxon>Archaea</taxon>
        <taxon>Methanobacteriati</taxon>
        <taxon>Methanobacteriota</taxon>
        <taxon>Stenosarchaea group</taxon>
        <taxon>Methanomicrobia</taxon>
        <taxon>Methanosarcinales</taxon>
        <taxon>ANME-2 cluster</taxon>
        <taxon>Candidatus Methanoperedentaceae</taxon>
        <taxon>Candidatus Methanoperedens</taxon>
    </lineage>
</organism>
<dbReference type="EMBL" id="FZMP01000203">
    <property type="protein sequence ID" value="SNQ61984.1"/>
    <property type="molecule type" value="Genomic_DNA"/>
</dbReference>
<keyword evidence="2" id="KW-1185">Reference proteome</keyword>
<evidence type="ECO:0000313" key="2">
    <source>
        <dbReference type="Proteomes" id="UP000218615"/>
    </source>
</evidence>
<dbReference type="RefSeq" id="WP_096206608.1">
    <property type="nucleotide sequence ID" value="NZ_FZMP01000203.1"/>
</dbReference>
<dbReference type="Proteomes" id="UP000218615">
    <property type="component" value="Unassembled WGS sequence"/>
</dbReference>
<proteinExistence type="predicted"/>
<gene>
    <name evidence="1" type="ORF">MNV_560030</name>
</gene>
<evidence type="ECO:0000313" key="1">
    <source>
        <dbReference type="EMBL" id="SNQ61984.1"/>
    </source>
</evidence>